<dbReference type="Proteomes" id="UP001151760">
    <property type="component" value="Unassembled WGS sequence"/>
</dbReference>
<dbReference type="InterPro" id="IPR043502">
    <property type="entry name" value="DNA/RNA_pol_sf"/>
</dbReference>
<sequence length="379" mass="43270">MLIGANFLRSMKGGIRIEGDEITIYKKVTKIKTSNQTEIAEIAELEVNNSEGYIGEEPLKHWKKNGELCKLDIINPNVTIEDKPLKHVTPAMEDLFRKHVDSLLKSGAIRPSKSRHRTMAMIINSGTTIDPATGREVKGKVEDGVQLQILDVQTYKDQPLYEKTNAHGDKRLKPSDYELVRKIKEQVQNLPDLEIPPENAYIILETDGCMEGWGGIVKWKKSRRIQGVQIEYVHTQVANSSKKTQSQYDCRYQCIASNTLGEKIEDFTTLTNKEVTLRTDLMHRRNEGINSSSSLLSGGSSKVPQYLSEEYEDHLRRSHEEFPTLPPLESSQNTIFTLENRALYKCYQLKANQTPIRMDKSDAWRYVAQDLDLKQQRSS</sequence>
<reference evidence="1" key="2">
    <citation type="submission" date="2022-01" db="EMBL/GenBank/DDBJ databases">
        <authorList>
            <person name="Yamashiro T."/>
            <person name="Shiraishi A."/>
            <person name="Satake H."/>
            <person name="Nakayama K."/>
        </authorList>
    </citation>
    <scope>NUCLEOTIDE SEQUENCE</scope>
</reference>
<name>A0ABQ5ATQ8_9ASTR</name>
<keyword evidence="2" id="KW-1185">Reference proteome</keyword>
<protein>
    <submittedName>
        <fullName evidence="1">Uncharacterized protein</fullName>
    </submittedName>
</protein>
<dbReference type="SUPFAM" id="SSF56672">
    <property type="entry name" value="DNA/RNA polymerases"/>
    <property type="match status" value="1"/>
</dbReference>
<reference evidence="1" key="1">
    <citation type="journal article" date="2022" name="Int. J. Mol. Sci.">
        <title>Draft Genome of Tanacetum Coccineum: Genomic Comparison of Closely Related Tanacetum-Family Plants.</title>
        <authorList>
            <person name="Yamashiro T."/>
            <person name="Shiraishi A."/>
            <person name="Nakayama K."/>
            <person name="Satake H."/>
        </authorList>
    </citation>
    <scope>NUCLEOTIDE SEQUENCE</scope>
</reference>
<evidence type="ECO:0000313" key="1">
    <source>
        <dbReference type="EMBL" id="GJT04663.1"/>
    </source>
</evidence>
<organism evidence="1 2">
    <name type="scientific">Tanacetum coccineum</name>
    <dbReference type="NCBI Taxonomy" id="301880"/>
    <lineage>
        <taxon>Eukaryota</taxon>
        <taxon>Viridiplantae</taxon>
        <taxon>Streptophyta</taxon>
        <taxon>Embryophyta</taxon>
        <taxon>Tracheophyta</taxon>
        <taxon>Spermatophyta</taxon>
        <taxon>Magnoliopsida</taxon>
        <taxon>eudicotyledons</taxon>
        <taxon>Gunneridae</taxon>
        <taxon>Pentapetalae</taxon>
        <taxon>asterids</taxon>
        <taxon>campanulids</taxon>
        <taxon>Asterales</taxon>
        <taxon>Asteraceae</taxon>
        <taxon>Asteroideae</taxon>
        <taxon>Anthemideae</taxon>
        <taxon>Anthemidinae</taxon>
        <taxon>Tanacetum</taxon>
    </lineage>
</organism>
<gene>
    <name evidence="1" type="ORF">Tco_0839125</name>
</gene>
<accession>A0ABQ5ATQ8</accession>
<dbReference type="EMBL" id="BQNB010012526">
    <property type="protein sequence ID" value="GJT04663.1"/>
    <property type="molecule type" value="Genomic_DNA"/>
</dbReference>
<proteinExistence type="predicted"/>
<evidence type="ECO:0000313" key="2">
    <source>
        <dbReference type="Proteomes" id="UP001151760"/>
    </source>
</evidence>
<comment type="caution">
    <text evidence="1">The sequence shown here is derived from an EMBL/GenBank/DDBJ whole genome shotgun (WGS) entry which is preliminary data.</text>
</comment>